<proteinExistence type="predicted"/>
<keyword evidence="1" id="KW-0812">Transmembrane</keyword>
<feature type="transmembrane region" description="Helical" evidence="1">
    <location>
        <begin position="38"/>
        <end position="60"/>
    </location>
</feature>
<accession>A0A9P0HEJ0</accession>
<evidence type="ECO:0000256" key="1">
    <source>
        <dbReference type="SAM" id="Phobius"/>
    </source>
</evidence>
<keyword evidence="1" id="KW-1133">Transmembrane helix</keyword>
<protein>
    <submittedName>
        <fullName evidence="2">Uncharacterized protein</fullName>
    </submittedName>
</protein>
<dbReference type="EMBL" id="OV725081">
    <property type="protein sequence ID" value="CAH1400933.1"/>
    <property type="molecule type" value="Genomic_DNA"/>
</dbReference>
<dbReference type="AlphaFoldDB" id="A0A9P0HEJ0"/>
<gene>
    <name evidence="2" type="ORF">NEZAVI_LOCUS10067</name>
</gene>
<keyword evidence="1" id="KW-0472">Membrane</keyword>
<evidence type="ECO:0000313" key="3">
    <source>
        <dbReference type="Proteomes" id="UP001152798"/>
    </source>
</evidence>
<sequence length="71" mass="8106">MKFNKILPGMDNKSILLYILCETIIIKETSLESDKSLAVIPSSICFILSLKFLLNLIYVFSMTQSANIYRN</sequence>
<reference evidence="2" key="1">
    <citation type="submission" date="2022-01" db="EMBL/GenBank/DDBJ databases">
        <authorList>
            <person name="King R."/>
        </authorList>
    </citation>
    <scope>NUCLEOTIDE SEQUENCE</scope>
</reference>
<dbReference type="Proteomes" id="UP001152798">
    <property type="component" value="Chromosome 5"/>
</dbReference>
<keyword evidence="3" id="KW-1185">Reference proteome</keyword>
<name>A0A9P0HEJ0_NEZVI</name>
<organism evidence="2 3">
    <name type="scientific">Nezara viridula</name>
    <name type="common">Southern green stink bug</name>
    <name type="synonym">Cimex viridulus</name>
    <dbReference type="NCBI Taxonomy" id="85310"/>
    <lineage>
        <taxon>Eukaryota</taxon>
        <taxon>Metazoa</taxon>
        <taxon>Ecdysozoa</taxon>
        <taxon>Arthropoda</taxon>
        <taxon>Hexapoda</taxon>
        <taxon>Insecta</taxon>
        <taxon>Pterygota</taxon>
        <taxon>Neoptera</taxon>
        <taxon>Paraneoptera</taxon>
        <taxon>Hemiptera</taxon>
        <taxon>Heteroptera</taxon>
        <taxon>Panheteroptera</taxon>
        <taxon>Pentatomomorpha</taxon>
        <taxon>Pentatomoidea</taxon>
        <taxon>Pentatomidae</taxon>
        <taxon>Pentatominae</taxon>
        <taxon>Nezara</taxon>
    </lineage>
</organism>
<evidence type="ECO:0000313" key="2">
    <source>
        <dbReference type="EMBL" id="CAH1400933.1"/>
    </source>
</evidence>